<name>A0A8C5MMT2_9ANUR</name>
<dbReference type="Gene3D" id="3.30.60.30">
    <property type="match status" value="1"/>
</dbReference>
<dbReference type="PANTHER" id="PTHR11388">
    <property type="entry name" value="ORGANIC ANION TRANSPORTER"/>
    <property type="match status" value="1"/>
</dbReference>
<keyword evidence="3" id="KW-0813">Transport</keyword>
<keyword evidence="11" id="KW-0325">Glycoprotein</keyword>
<keyword evidence="6 18" id="KW-1133">Transmembrane helix</keyword>
<evidence type="ECO:0000313" key="21">
    <source>
        <dbReference type="Proteomes" id="UP000694569"/>
    </source>
</evidence>
<dbReference type="SUPFAM" id="SSF103473">
    <property type="entry name" value="MFS general substrate transporter"/>
    <property type="match status" value="1"/>
</dbReference>
<evidence type="ECO:0000256" key="16">
    <source>
        <dbReference type="ARBA" id="ARBA00081851"/>
    </source>
</evidence>
<evidence type="ECO:0000256" key="3">
    <source>
        <dbReference type="ARBA" id="ARBA00022448"/>
    </source>
</evidence>
<dbReference type="FunFam" id="3.30.60.30:FF:000048">
    <property type="entry name" value="Solute carrier organic anion transporter family member"/>
    <property type="match status" value="1"/>
</dbReference>
<evidence type="ECO:0000256" key="10">
    <source>
        <dbReference type="ARBA" id="ARBA00023157"/>
    </source>
</evidence>
<keyword evidence="9 18" id="KW-0472">Membrane</keyword>
<dbReference type="PANTHER" id="PTHR11388:SF89">
    <property type="entry name" value="SOLUTE CARRIER ORGANIC ANION TRANSPORTER FAMILY MEMBER 1B3"/>
    <property type="match status" value="1"/>
</dbReference>
<dbReference type="InterPro" id="IPR036259">
    <property type="entry name" value="MFS_trans_sf"/>
</dbReference>
<evidence type="ECO:0000256" key="2">
    <source>
        <dbReference type="ARBA" id="ARBA00009657"/>
    </source>
</evidence>
<sequence length="193" mass="20923">MVCRMNSFLGFITYKPKYMEQQYGQSISKANFITGVSTLPAAALGIFLGGLIMKKYKFGLVSASKMSFGTSFVAFLMSLLVFIIGCENNDVAGITVTVEGIPEKQNVFQDHLLYSPCNAACKCSLMQWDPVCGENNITYMSACLAGCKSSMGSGKDRVSRTRRESAYCIQGSPSANHSAALQDLVRGEILQTS</sequence>
<evidence type="ECO:0000256" key="5">
    <source>
        <dbReference type="ARBA" id="ARBA00022692"/>
    </source>
</evidence>
<proteinExistence type="inferred from homology"/>
<evidence type="ECO:0000256" key="13">
    <source>
        <dbReference type="ARBA" id="ARBA00051340"/>
    </source>
</evidence>
<keyword evidence="10" id="KW-1015">Disulfide bond</keyword>
<evidence type="ECO:0000256" key="7">
    <source>
        <dbReference type="ARBA" id="ARBA00023055"/>
    </source>
</evidence>
<organism evidence="20 21">
    <name type="scientific">Leptobrachium leishanense</name>
    <name type="common">Leishan spiny toad</name>
    <dbReference type="NCBI Taxonomy" id="445787"/>
    <lineage>
        <taxon>Eukaryota</taxon>
        <taxon>Metazoa</taxon>
        <taxon>Chordata</taxon>
        <taxon>Craniata</taxon>
        <taxon>Vertebrata</taxon>
        <taxon>Euteleostomi</taxon>
        <taxon>Amphibia</taxon>
        <taxon>Batrachia</taxon>
        <taxon>Anura</taxon>
        <taxon>Pelobatoidea</taxon>
        <taxon>Megophryidae</taxon>
        <taxon>Leptobrachium</taxon>
    </lineage>
</organism>
<evidence type="ECO:0000256" key="14">
    <source>
        <dbReference type="ARBA" id="ARBA00052624"/>
    </source>
</evidence>
<dbReference type="AlphaFoldDB" id="A0A8C5MMT2"/>
<dbReference type="GO" id="GO:0015125">
    <property type="term" value="F:bile acid transmembrane transporter activity"/>
    <property type="evidence" value="ECO:0007669"/>
    <property type="project" value="TreeGrafter"/>
</dbReference>
<comment type="catalytic activity">
    <reaction evidence="12">
        <text>3,3',5'-triiodo-L-thyronine(out) = 3,3',5'-triiodo-L-thyronine(in)</text>
        <dbReference type="Rhea" id="RHEA:71815"/>
        <dbReference type="ChEBI" id="CHEBI:57261"/>
    </reaction>
</comment>
<evidence type="ECO:0000256" key="6">
    <source>
        <dbReference type="ARBA" id="ARBA00022989"/>
    </source>
</evidence>
<comment type="catalytic activity">
    <reaction evidence="14">
        <text>L-thyroxine sulfate(out) = L-thyroxine sulfate(in)</text>
        <dbReference type="Rhea" id="RHEA:73311"/>
        <dbReference type="ChEBI" id="CHEBI:176512"/>
    </reaction>
</comment>
<evidence type="ECO:0000256" key="8">
    <source>
        <dbReference type="ARBA" id="ARBA00023065"/>
    </source>
</evidence>
<comment type="similarity">
    <text evidence="2">Belongs to the organo anion transporter (TC 2.A.60) family.</text>
</comment>
<feature type="transmembrane region" description="Helical" evidence="18">
    <location>
        <begin position="32"/>
        <end position="53"/>
    </location>
</feature>
<evidence type="ECO:0000256" key="15">
    <source>
        <dbReference type="ARBA" id="ARBA00067107"/>
    </source>
</evidence>
<dbReference type="Ensembl" id="ENSLLET00000017184.1">
    <property type="protein sequence ID" value="ENSLLEP00000016553.1"/>
    <property type="gene ID" value="ENSLLEG00000010029.1"/>
</dbReference>
<evidence type="ECO:0000256" key="17">
    <source>
        <dbReference type="ARBA" id="ARBA00082740"/>
    </source>
</evidence>
<dbReference type="GeneTree" id="ENSGT01150000286901"/>
<dbReference type="InterPro" id="IPR036058">
    <property type="entry name" value="Kazal_dom_sf"/>
</dbReference>
<dbReference type="GO" id="GO:0015347">
    <property type="term" value="F:sodium-independent organic anion transmembrane transporter activity"/>
    <property type="evidence" value="ECO:0007669"/>
    <property type="project" value="TreeGrafter"/>
</dbReference>
<evidence type="ECO:0000256" key="18">
    <source>
        <dbReference type="SAM" id="Phobius"/>
    </source>
</evidence>
<reference evidence="20" key="2">
    <citation type="submission" date="2025-09" db="UniProtKB">
        <authorList>
            <consortium name="Ensembl"/>
        </authorList>
    </citation>
    <scope>IDENTIFICATION</scope>
</reference>
<keyword evidence="21" id="KW-1185">Reference proteome</keyword>
<evidence type="ECO:0000259" key="19">
    <source>
        <dbReference type="PROSITE" id="PS51465"/>
    </source>
</evidence>
<evidence type="ECO:0000256" key="11">
    <source>
        <dbReference type="ARBA" id="ARBA00023180"/>
    </source>
</evidence>
<feature type="transmembrane region" description="Helical" evidence="18">
    <location>
        <begin position="65"/>
        <end position="85"/>
    </location>
</feature>
<keyword evidence="4" id="KW-1003">Cell membrane</keyword>
<evidence type="ECO:0000256" key="9">
    <source>
        <dbReference type="ARBA" id="ARBA00023136"/>
    </source>
</evidence>
<dbReference type="SUPFAM" id="SSF100895">
    <property type="entry name" value="Kazal-type serine protease inhibitors"/>
    <property type="match status" value="1"/>
</dbReference>
<evidence type="ECO:0000313" key="20">
    <source>
        <dbReference type="Ensembl" id="ENSLLEP00000016553.1"/>
    </source>
</evidence>
<evidence type="ECO:0000256" key="12">
    <source>
        <dbReference type="ARBA" id="ARBA00050960"/>
    </source>
</evidence>
<dbReference type="GO" id="GO:0043252">
    <property type="term" value="P:sodium-independent organic anion transport"/>
    <property type="evidence" value="ECO:0007669"/>
    <property type="project" value="TreeGrafter"/>
</dbReference>
<dbReference type="PROSITE" id="PS51465">
    <property type="entry name" value="KAZAL_2"/>
    <property type="match status" value="1"/>
</dbReference>
<comment type="catalytic activity">
    <reaction evidence="13">
        <text>L-thyroxine(out) = L-thyroxine(in)</text>
        <dbReference type="Rhea" id="RHEA:71819"/>
        <dbReference type="ChEBI" id="CHEBI:58448"/>
    </reaction>
</comment>
<dbReference type="GO" id="GO:0016323">
    <property type="term" value="C:basolateral plasma membrane"/>
    <property type="evidence" value="ECO:0007669"/>
    <property type="project" value="TreeGrafter"/>
</dbReference>
<protein>
    <recommendedName>
        <fullName evidence="15">Solute carrier organic anion transporter family member 1C1</fullName>
    </recommendedName>
    <alternativeName>
        <fullName evidence="17">Solute carrier family 21 member 14</fullName>
    </alternativeName>
    <alternativeName>
        <fullName evidence="16">Thyroxine transporter</fullName>
    </alternativeName>
</protein>
<evidence type="ECO:0000256" key="1">
    <source>
        <dbReference type="ARBA" id="ARBA00004651"/>
    </source>
</evidence>
<keyword evidence="7" id="KW-0445">Lipid transport</keyword>
<dbReference type="Pfam" id="PF03137">
    <property type="entry name" value="OATP"/>
    <property type="match status" value="1"/>
</dbReference>
<feature type="domain" description="Kazal-like" evidence="19">
    <location>
        <begin position="111"/>
        <end position="158"/>
    </location>
</feature>
<evidence type="ECO:0000256" key="4">
    <source>
        <dbReference type="ARBA" id="ARBA00022475"/>
    </source>
</evidence>
<dbReference type="Proteomes" id="UP000694569">
    <property type="component" value="Unplaced"/>
</dbReference>
<comment type="subcellular location">
    <subcellularLocation>
        <location evidence="1">Cell membrane</location>
        <topology evidence="1">Multi-pass membrane protein</topology>
    </subcellularLocation>
</comment>
<accession>A0A8C5MMT2</accession>
<keyword evidence="8" id="KW-0406">Ion transport</keyword>
<dbReference type="InterPro" id="IPR004156">
    <property type="entry name" value="OATP"/>
</dbReference>
<dbReference type="InterPro" id="IPR002350">
    <property type="entry name" value="Kazal_dom"/>
</dbReference>
<keyword evidence="5 18" id="KW-0812">Transmembrane</keyword>
<reference evidence="20" key="1">
    <citation type="submission" date="2025-08" db="UniProtKB">
        <authorList>
            <consortium name="Ensembl"/>
        </authorList>
    </citation>
    <scope>IDENTIFICATION</scope>
</reference>
<dbReference type="GO" id="GO:0006811">
    <property type="term" value="P:monoatomic ion transport"/>
    <property type="evidence" value="ECO:0007669"/>
    <property type="project" value="UniProtKB-KW"/>
</dbReference>